<dbReference type="InterPro" id="IPR037171">
    <property type="entry name" value="NagB/RpiA_transferase-like"/>
</dbReference>
<dbReference type="EMBL" id="JAQQAL010000006">
    <property type="protein sequence ID" value="MDC7225417.1"/>
    <property type="molecule type" value="Genomic_DNA"/>
</dbReference>
<dbReference type="GO" id="GO:0016787">
    <property type="term" value="F:hydrolase activity"/>
    <property type="evidence" value="ECO:0007669"/>
    <property type="project" value="UniProtKB-KW"/>
</dbReference>
<dbReference type="Gene3D" id="3.40.1080.20">
    <property type="entry name" value="Acetyl-CoA hydrolase/transferase C-terminal domain"/>
    <property type="match status" value="1"/>
</dbReference>
<evidence type="ECO:0000256" key="2">
    <source>
        <dbReference type="ARBA" id="ARBA00022679"/>
    </source>
</evidence>
<dbReference type="Gene3D" id="3.40.1080.10">
    <property type="entry name" value="Glutaconate Coenzyme A-transferase"/>
    <property type="match status" value="1"/>
</dbReference>
<organism evidence="5 6">
    <name type="scientific">Candidatus Thalassospirochaeta sargassi</name>
    <dbReference type="NCBI Taxonomy" id="3119039"/>
    <lineage>
        <taxon>Bacteria</taxon>
        <taxon>Pseudomonadati</taxon>
        <taxon>Spirochaetota</taxon>
        <taxon>Spirochaetia</taxon>
        <taxon>Spirochaetales</taxon>
        <taxon>Spirochaetaceae</taxon>
        <taxon>Candidatus Thalassospirochaeta</taxon>
    </lineage>
</organism>
<evidence type="ECO:0000259" key="3">
    <source>
        <dbReference type="Pfam" id="PF02550"/>
    </source>
</evidence>
<protein>
    <submittedName>
        <fullName evidence="5">Acetyl-CoA hydrolase/transferase C-terminal domain-containing protein</fullName>
    </submittedName>
</protein>
<evidence type="ECO:0000313" key="6">
    <source>
        <dbReference type="Proteomes" id="UP001221217"/>
    </source>
</evidence>
<keyword evidence="5" id="KW-0378">Hydrolase</keyword>
<dbReference type="GO" id="GO:0006083">
    <property type="term" value="P:acetate metabolic process"/>
    <property type="evidence" value="ECO:0007669"/>
    <property type="project" value="InterPro"/>
</dbReference>
<reference evidence="5 6" key="1">
    <citation type="submission" date="2022-12" db="EMBL/GenBank/DDBJ databases">
        <title>Metagenome assembled genome from gulf of manar.</title>
        <authorList>
            <person name="Kohli P."/>
            <person name="Pk S."/>
            <person name="Venkata Ramana C."/>
            <person name="Sasikala C."/>
        </authorList>
    </citation>
    <scope>NUCLEOTIDE SEQUENCE [LARGE SCALE GENOMIC DNA]</scope>
    <source>
        <strain evidence="5">JB008</strain>
    </source>
</reference>
<dbReference type="PANTHER" id="PTHR21432">
    <property type="entry name" value="ACETYL-COA HYDROLASE-RELATED"/>
    <property type="match status" value="1"/>
</dbReference>
<dbReference type="Pfam" id="PF13336">
    <property type="entry name" value="AcetylCoA_hyd_C"/>
    <property type="match status" value="1"/>
</dbReference>
<evidence type="ECO:0000259" key="4">
    <source>
        <dbReference type="Pfam" id="PF13336"/>
    </source>
</evidence>
<dbReference type="Proteomes" id="UP001221217">
    <property type="component" value="Unassembled WGS sequence"/>
</dbReference>
<dbReference type="Pfam" id="PF02550">
    <property type="entry name" value="AcetylCoA_hydro"/>
    <property type="match status" value="1"/>
</dbReference>
<sequence length="426" mass="47098">MEDWRTLYKQKKTDLKSAVEKSVRSGDQVVLGHCSGVPVELTNEMKNQAGRLKNVRVFHMVPLHDCWYCDAEWEGRFKHSTVFAGGATRGCINEGRGDFIPCFFSELPGRFRDGSIDSDVAFIMVSPPDEHGFMSYGISVDYTLQAAETARVVVAEVNSKMPKTYGSYIHVSEVDYLVETDYEPIEIPLPKIGEVERKIGQYIAELIPDRATLQLGIGAIPDAVLHFLTEKKDLGIHTEMFSDGVVDLYEQGVVTNKYNNLNPGKFVATFLMGTKRLYDFANDNPAVMMKPVDYTNNILVAGRLENLISINSALEVDLYGQVCADMIGGKQFTAVGGQVDFVRAAMSSKGGKSIIAFPSTGKKGAVSRITARLKEGACVTTSRHDVDYIVTEYGVAHLKGKSNSERAEALINIAHPDFREELRKSL</sequence>
<evidence type="ECO:0000313" key="5">
    <source>
        <dbReference type="EMBL" id="MDC7225417.1"/>
    </source>
</evidence>
<dbReference type="SUPFAM" id="SSF100950">
    <property type="entry name" value="NagB/RpiA/CoA transferase-like"/>
    <property type="match status" value="2"/>
</dbReference>
<dbReference type="Gene3D" id="3.30.750.70">
    <property type="entry name" value="4-hydroxybutyrate coenzyme like domains"/>
    <property type="match status" value="1"/>
</dbReference>
<feature type="domain" description="Acetyl-CoA hydrolase/transferase C-terminal" evidence="4">
    <location>
        <begin position="273"/>
        <end position="425"/>
    </location>
</feature>
<dbReference type="InterPro" id="IPR026888">
    <property type="entry name" value="AcetylCoA_hyd_C"/>
</dbReference>
<evidence type="ECO:0000256" key="1">
    <source>
        <dbReference type="ARBA" id="ARBA00009632"/>
    </source>
</evidence>
<keyword evidence="2" id="KW-0808">Transferase</keyword>
<comment type="similarity">
    <text evidence="1">Belongs to the acetyl-CoA hydrolase/transferase family.</text>
</comment>
<dbReference type="InterPro" id="IPR038460">
    <property type="entry name" value="AcetylCoA_hyd_C_sf"/>
</dbReference>
<comment type="caution">
    <text evidence="5">The sequence shown here is derived from an EMBL/GenBank/DDBJ whole genome shotgun (WGS) entry which is preliminary data.</text>
</comment>
<proteinExistence type="inferred from homology"/>
<accession>A0AAJ1ICV3</accession>
<dbReference type="InterPro" id="IPR046433">
    <property type="entry name" value="ActCoA_hydro"/>
</dbReference>
<name>A0AAJ1ICV3_9SPIO</name>
<dbReference type="GO" id="GO:0008775">
    <property type="term" value="F:acetate CoA-transferase activity"/>
    <property type="evidence" value="ECO:0007669"/>
    <property type="project" value="InterPro"/>
</dbReference>
<gene>
    <name evidence="5" type="ORF">PQJ61_01485</name>
</gene>
<feature type="domain" description="Acetyl-CoA hydrolase/transferase N-terminal" evidence="3">
    <location>
        <begin position="70"/>
        <end position="184"/>
    </location>
</feature>
<dbReference type="AlphaFoldDB" id="A0AAJ1ICV3"/>
<dbReference type="InterPro" id="IPR003702">
    <property type="entry name" value="ActCoA_hydro_N"/>
</dbReference>
<dbReference type="PANTHER" id="PTHR21432:SF20">
    <property type="entry name" value="ACETYL-COA HYDROLASE"/>
    <property type="match status" value="1"/>
</dbReference>